<keyword evidence="2" id="KW-1185">Reference proteome</keyword>
<name>A0A4R8RQY5_COLTR</name>
<evidence type="ECO:0000313" key="1">
    <source>
        <dbReference type="EMBL" id="TDZ68267.1"/>
    </source>
</evidence>
<proteinExistence type="predicted"/>
<gene>
    <name evidence="1" type="ORF">CTRI78_v002247</name>
</gene>
<comment type="caution">
    <text evidence="1">The sequence shown here is derived from an EMBL/GenBank/DDBJ whole genome shotgun (WGS) entry which is preliminary data.</text>
</comment>
<evidence type="ECO:0000313" key="2">
    <source>
        <dbReference type="Proteomes" id="UP000295703"/>
    </source>
</evidence>
<protein>
    <submittedName>
        <fullName evidence="1">Uncharacterized protein</fullName>
    </submittedName>
</protein>
<reference evidence="1 2" key="1">
    <citation type="submission" date="2018-12" db="EMBL/GenBank/DDBJ databases">
        <title>Genome sequence and assembly of Colletotrichum trifolii.</title>
        <authorList>
            <person name="Gan P."/>
            <person name="Shirasu K."/>
        </authorList>
    </citation>
    <scope>NUCLEOTIDE SEQUENCE [LARGE SCALE GENOMIC DNA]</scope>
    <source>
        <strain evidence="1 2">543-2</strain>
    </source>
</reference>
<dbReference type="AlphaFoldDB" id="A0A4R8RQY5"/>
<organism evidence="1 2">
    <name type="scientific">Colletotrichum trifolii</name>
    <dbReference type="NCBI Taxonomy" id="5466"/>
    <lineage>
        <taxon>Eukaryota</taxon>
        <taxon>Fungi</taxon>
        <taxon>Dikarya</taxon>
        <taxon>Ascomycota</taxon>
        <taxon>Pezizomycotina</taxon>
        <taxon>Sordariomycetes</taxon>
        <taxon>Hypocreomycetidae</taxon>
        <taxon>Glomerellales</taxon>
        <taxon>Glomerellaceae</taxon>
        <taxon>Colletotrichum</taxon>
        <taxon>Colletotrichum orbiculare species complex</taxon>
    </lineage>
</organism>
<accession>A0A4R8RQY5</accession>
<sequence>MSRSLVGRALRAKASVWEQPAGCIAQQQQQQQQQQRSFSQTPHQNNQVIFDKTSTPALAPILEEIQSKIILPFHLPVHQRKRVFSEKLKNTLRTDPVYVEVDGYEHKFDHINRDSLPASRTITWKALRAMETAEDWNNFGRLLAGMHHAGRRFTDVDAVKMIRLAGVKGQVYTIIEAARQVRKTGFRLDTSEKVNETLHSVQMRAAGAAWDQDKTEQALRWTEMVLAMLEDKAHQPKHRDVPADEQLRFPLHKDPQVVAAALHISAVLAVKHNDGKDVGGKVAKYAAQVLKRWPAGAGLKNLHPEGAYKNRESGVAYLVESRTQYLAAASPILHGLLLAARVVDKQTAQRLKAISDALGLEVNQEVENDQGPAARGLATYKTLFQ</sequence>
<dbReference type="EMBL" id="RYZW01000012">
    <property type="protein sequence ID" value="TDZ68267.1"/>
    <property type="molecule type" value="Genomic_DNA"/>
</dbReference>
<dbReference type="Proteomes" id="UP000295703">
    <property type="component" value="Unassembled WGS sequence"/>
</dbReference>